<proteinExistence type="predicted"/>
<accession>A0A915HTH9</accession>
<dbReference type="Gene3D" id="1.20.58.2170">
    <property type="match status" value="1"/>
</dbReference>
<evidence type="ECO:0000313" key="1">
    <source>
        <dbReference type="Proteomes" id="UP000887565"/>
    </source>
</evidence>
<dbReference type="AlphaFoldDB" id="A0A915HTH9"/>
<protein>
    <submittedName>
        <fullName evidence="2">Uncharacterized protein</fullName>
    </submittedName>
</protein>
<name>A0A915HTH9_ROMCU</name>
<dbReference type="Proteomes" id="UP000887565">
    <property type="component" value="Unplaced"/>
</dbReference>
<evidence type="ECO:0000313" key="2">
    <source>
        <dbReference type="WBParaSite" id="nRc.2.0.1.t04700-RA"/>
    </source>
</evidence>
<reference evidence="2" key="1">
    <citation type="submission" date="2022-11" db="UniProtKB">
        <authorList>
            <consortium name="WormBaseParasite"/>
        </authorList>
    </citation>
    <scope>IDENTIFICATION</scope>
</reference>
<sequence>MNQTENSSKIEHIDLDHKPILNLDKSYSVLAVDVPSGSIDNMAEDEKATSRGSIVSKIELLKRRIKKYDKYMDDLQTKINELGNMEIGCDNNAVNDDEIFEYLGRLEEKLLKLRKSRNNVIKLIDSLTSKKTTDTDLNAKPELYDRPIERLVRFSGSGYACIDKALTAFVNKWKKKSASNEHESLNFRRKFYQLPSYDDILKLIRKENSVHKLNLNTNDILALSQDVGGKLYNLLKKYTTAERKQALIDIIPKDIPRDDPAIGNPMLEDELVENEKIGSIESKKLAKDEVIDSETTKFVEWISSTGKTFMTLKKFLRRMDCSTTLLKMNIRKYIRIYLQCDEKLQHSATTRVTKIKPQMRYLDKKRSLVPFRQFSLIVANSTLNVYHVPYN</sequence>
<dbReference type="GO" id="GO:0042393">
    <property type="term" value="F:histone binding"/>
    <property type="evidence" value="ECO:0007669"/>
    <property type="project" value="InterPro"/>
</dbReference>
<organism evidence="1 2">
    <name type="scientific">Romanomermis culicivorax</name>
    <name type="common">Nematode worm</name>
    <dbReference type="NCBI Taxonomy" id="13658"/>
    <lineage>
        <taxon>Eukaryota</taxon>
        <taxon>Metazoa</taxon>
        <taxon>Ecdysozoa</taxon>
        <taxon>Nematoda</taxon>
        <taxon>Enoplea</taxon>
        <taxon>Dorylaimia</taxon>
        <taxon>Mermithida</taxon>
        <taxon>Mermithoidea</taxon>
        <taxon>Mermithidae</taxon>
        <taxon>Romanomermis</taxon>
    </lineage>
</organism>
<keyword evidence="1" id="KW-1185">Reference proteome</keyword>
<dbReference type="InterPro" id="IPR046426">
    <property type="entry name" value="DAXX_histone-bd_sf"/>
</dbReference>
<dbReference type="WBParaSite" id="nRc.2.0.1.t04700-RA">
    <property type="protein sequence ID" value="nRc.2.0.1.t04700-RA"/>
    <property type="gene ID" value="nRc.2.0.1.g04700"/>
</dbReference>